<dbReference type="EMBL" id="MINN01000073">
    <property type="protein sequence ID" value="OIU72674.1"/>
    <property type="molecule type" value="Genomic_DNA"/>
</dbReference>
<organism evidence="2 3">
    <name type="scientific">Rossellomorea aquimaris</name>
    <dbReference type="NCBI Taxonomy" id="189382"/>
    <lineage>
        <taxon>Bacteria</taxon>
        <taxon>Bacillati</taxon>
        <taxon>Bacillota</taxon>
        <taxon>Bacilli</taxon>
        <taxon>Bacillales</taxon>
        <taxon>Bacillaceae</taxon>
        <taxon>Rossellomorea</taxon>
    </lineage>
</organism>
<reference evidence="2 3" key="1">
    <citation type="submission" date="2016-09" db="EMBL/GenBank/DDBJ databases">
        <title>Bacillus aquimaris SAMM genome sequence reveals colonization and biosurfactant production capacities.</title>
        <authorList>
            <person name="Waghmode S.R."/>
            <person name="Suryavanshi M.V."/>
        </authorList>
    </citation>
    <scope>NUCLEOTIDE SEQUENCE [LARGE SCALE GENOMIC DNA]</scope>
    <source>
        <strain evidence="2 3">SAMM</strain>
    </source>
</reference>
<evidence type="ECO:0000256" key="1">
    <source>
        <dbReference type="SAM" id="Phobius"/>
    </source>
</evidence>
<sequence>MAVYKKSRTAAVGLLVMYLLAQIIMLFSIQNAAAGFWTGRLIMMALFITIYSRGVHAAFVFHRLKNEKEVDRPADSVSL</sequence>
<evidence type="ECO:0000313" key="3">
    <source>
        <dbReference type="Proteomes" id="UP000182062"/>
    </source>
</evidence>
<accession>A0A1J6W517</accession>
<dbReference type="Proteomes" id="UP000182062">
    <property type="component" value="Unassembled WGS sequence"/>
</dbReference>
<evidence type="ECO:0000313" key="2">
    <source>
        <dbReference type="EMBL" id="OIU72674.1"/>
    </source>
</evidence>
<feature type="transmembrane region" description="Helical" evidence="1">
    <location>
        <begin position="12"/>
        <end position="29"/>
    </location>
</feature>
<keyword evidence="1" id="KW-0472">Membrane</keyword>
<name>A0A1J6W517_9BACI</name>
<dbReference type="AlphaFoldDB" id="A0A1J6W517"/>
<keyword evidence="1" id="KW-1133">Transmembrane helix</keyword>
<proteinExistence type="predicted"/>
<keyword evidence="3" id="KW-1185">Reference proteome</keyword>
<keyword evidence="1" id="KW-0812">Transmembrane</keyword>
<protein>
    <submittedName>
        <fullName evidence="2">Uncharacterized protein</fullName>
    </submittedName>
</protein>
<feature type="transmembrane region" description="Helical" evidence="1">
    <location>
        <begin position="41"/>
        <end position="62"/>
    </location>
</feature>
<gene>
    <name evidence="2" type="ORF">BHE18_21280</name>
</gene>
<comment type="caution">
    <text evidence="2">The sequence shown here is derived from an EMBL/GenBank/DDBJ whole genome shotgun (WGS) entry which is preliminary data.</text>
</comment>